<evidence type="ECO:0000256" key="1">
    <source>
        <dbReference type="ARBA" id="ARBA00010996"/>
    </source>
</evidence>
<reference evidence="4" key="1">
    <citation type="journal article" date="2014" name="Genome Biol. Evol.">
        <title>Gene Loss Rather Than Gene Gain Is Associated with a Host Jump from Monocots to Dicots in the Smut Fungus Melanopsichium pennsylvanicum.</title>
        <authorList>
            <person name="Sharma R."/>
            <person name="Mishra B."/>
            <person name="Runge F."/>
            <person name="Thines M."/>
        </authorList>
    </citation>
    <scope>NUCLEOTIDE SEQUENCE</scope>
    <source>
        <strain evidence="4">4</strain>
    </source>
</reference>
<feature type="disulfide bond" description="Redox-active" evidence="3">
    <location>
        <begin position="150"/>
        <end position="154"/>
    </location>
</feature>
<protein>
    <submittedName>
        <fullName evidence="4">Probable SCO1-involved in stabilization of Cox1p and Cox2p</fullName>
    </submittedName>
</protein>
<comment type="similarity">
    <text evidence="1">Belongs to the SCO1/2 family.</text>
</comment>
<dbReference type="PANTHER" id="PTHR12151">
    <property type="entry name" value="ELECTRON TRANSPORT PROTIN SCO1/SENC FAMILY MEMBER"/>
    <property type="match status" value="1"/>
</dbReference>
<dbReference type="InterPro" id="IPR003782">
    <property type="entry name" value="SCO1/SenC"/>
</dbReference>
<proteinExistence type="inferred from homology"/>
<keyword evidence="2" id="KW-0186">Copper</keyword>
<dbReference type="GO" id="GO:0005507">
    <property type="term" value="F:copper ion binding"/>
    <property type="evidence" value="ECO:0007669"/>
    <property type="project" value="UniProtKB-ARBA"/>
</dbReference>
<dbReference type="InterPro" id="IPR036249">
    <property type="entry name" value="Thioredoxin-like_sf"/>
</dbReference>
<name>A0A077R2P5_9BASI</name>
<feature type="binding site" evidence="2">
    <location>
        <position position="242"/>
    </location>
    <ligand>
        <name>Cu cation</name>
        <dbReference type="ChEBI" id="CHEBI:23378"/>
    </ligand>
</feature>
<dbReference type="FunFam" id="3.40.30.10:FF:000013">
    <property type="entry name" value="Blast:Protein SCO1 homolog, mitochondrial"/>
    <property type="match status" value="1"/>
</dbReference>
<sequence length="305" mass="34127">MNLIPLTMRASSAIARSQYKLSLRTYSHLSRTINAVPPSSPSCTTTALHPFITRRYSSQREESAKDKLAIGPFNLKAGLLFLVTGAGLLYYFRTEKQNVEQRRKAETASAKVGRPRIGGPFNLITSTSHPFTHQDLLGSFSLVYFGFTNCPDICPEELDKMGQVVDRIDAKYGKKFINPVFISCDPARDTVPQLERYIADFHPRMVGLTGTFEDVKQACKAYRVYFSTPPGADPMGDYLVDHSIFFYLMDPEGKFVDAFGRSVDAQQTGDKVDAYVKQWIDAGLEIDEADAREKVQKDGRPKLAL</sequence>
<dbReference type="GO" id="GO:0005739">
    <property type="term" value="C:mitochondrion"/>
    <property type="evidence" value="ECO:0007669"/>
    <property type="project" value="GOC"/>
</dbReference>
<keyword evidence="3" id="KW-1015">Disulfide bond</keyword>
<dbReference type="AlphaFoldDB" id="A0A077R2P5"/>
<evidence type="ECO:0000313" key="4">
    <source>
        <dbReference type="EMBL" id="CDI56810.1"/>
    </source>
</evidence>
<feature type="binding site" evidence="2">
    <location>
        <position position="154"/>
    </location>
    <ligand>
        <name>Cu cation</name>
        <dbReference type="ChEBI" id="CHEBI:23378"/>
    </ligand>
</feature>
<dbReference type="Gene3D" id="3.40.30.10">
    <property type="entry name" value="Glutaredoxin"/>
    <property type="match status" value="1"/>
</dbReference>
<organism evidence="4">
    <name type="scientific">Melanopsichium pennsylvanicum 4</name>
    <dbReference type="NCBI Taxonomy" id="1398559"/>
    <lineage>
        <taxon>Eukaryota</taxon>
        <taxon>Fungi</taxon>
        <taxon>Dikarya</taxon>
        <taxon>Basidiomycota</taxon>
        <taxon>Ustilaginomycotina</taxon>
        <taxon>Ustilaginomycetes</taxon>
        <taxon>Ustilaginales</taxon>
        <taxon>Ustilaginaceae</taxon>
        <taxon>Melanopsichium</taxon>
    </lineage>
</organism>
<dbReference type="PANTHER" id="PTHR12151:SF5">
    <property type="entry name" value="AT19154P"/>
    <property type="match status" value="1"/>
</dbReference>
<dbReference type="GO" id="GO:0033617">
    <property type="term" value="P:mitochondrial respiratory chain complex IV assembly"/>
    <property type="evidence" value="ECO:0007669"/>
    <property type="project" value="TreeGrafter"/>
</dbReference>
<evidence type="ECO:0000256" key="3">
    <source>
        <dbReference type="PIRSR" id="PIRSR603782-2"/>
    </source>
</evidence>
<dbReference type="SUPFAM" id="SSF52833">
    <property type="entry name" value="Thioredoxin-like"/>
    <property type="match status" value="1"/>
</dbReference>
<accession>A0A077R2P5</accession>
<evidence type="ECO:0000256" key="2">
    <source>
        <dbReference type="PIRSR" id="PIRSR603782-1"/>
    </source>
</evidence>
<dbReference type="EMBL" id="HG529700">
    <property type="protein sequence ID" value="CDI56810.1"/>
    <property type="molecule type" value="Genomic_DNA"/>
</dbReference>
<keyword evidence="2" id="KW-0479">Metal-binding</keyword>
<feature type="binding site" evidence="2">
    <location>
        <position position="150"/>
    </location>
    <ligand>
        <name>Cu cation</name>
        <dbReference type="ChEBI" id="CHEBI:23378"/>
    </ligand>
</feature>
<dbReference type="Pfam" id="PF02630">
    <property type="entry name" value="SCO1-SenC"/>
    <property type="match status" value="1"/>
</dbReference>
<dbReference type="CDD" id="cd02968">
    <property type="entry name" value="SCO"/>
    <property type="match status" value="1"/>
</dbReference>